<dbReference type="SUPFAM" id="SSF75304">
    <property type="entry name" value="Amidase signature (AS) enzymes"/>
    <property type="match status" value="1"/>
</dbReference>
<dbReference type="Gene3D" id="3.90.1300.10">
    <property type="entry name" value="Amidase signature (AS) domain"/>
    <property type="match status" value="1"/>
</dbReference>
<evidence type="ECO:0000313" key="2">
    <source>
        <dbReference type="EMBL" id="TXL66262.1"/>
    </source>
</evidence>
<keyword evidence="3" id="KW-1185">Reference proteome</keyword>
<accession>A0A5C8NYV1</accession>
<dbReference type="AlphaFoldDB" id="A0A5C8NYV1"/>
<dbReference type="GO" id="GO:0003824">
    <property type="term" value="F:catalytic activity"/>
    <property type="evidence" value="ECO:0007669"/>
    <property type="project" value="InterPro"/>
</dbReference>
<sequence>MSQIAETVAAIAAQSLTAQSLIEQARERARRASDLNPIAHADWDAALAEARARDAQAKAGARLGPLHGVPVSIKDLFNVRGMPTQGGTRAPLHELSDAEAGLVTRLREAGAVIFAKTNMHEIALGATGENRWTGDVKNPFDPARQAGGSSSGAGVSVATGIGLAGIGSDTGGSVRIPAAFCGVAGFKPTFGAIPLDGALYLSWTCDHAGPLARSVDDCARLFEVMARRSVAHGAVARKPRFAVPADWLRGRLQPAVREHFERACASLRAAGAEIVDVATPLLPTATDCYTPIVRAEAAWVHRRALEAGGEGFSELVLPPLEAGRKLSALDYIDAMKRRDRIRAELDAIATGCDAMLMPSSGALPPLRGQADVEVEGGRISVREAVLGQTLPFSMCGLPALSIPAGLVADGYGAGTPPLPAGLQLVGRFDGDASLLALGRWVEGLVGSAPMPAGF</sequence>
<dbReference type="InterPro" id="IPR023631">
    <property type="entry name" value="Amidase_dom"/>
</dbReference>
<dbReference type="EMBL" id="VDUY01000003">
    <property type="protein sequence ID" value="TXL66262.1"/>
    <property type="molecule type" value="Genomic_DNA"/>
</dbReference>
<dbReference type="PROSITE" id="PS00571">
    <property type="entry name" value="AMIDASES"/>
    <property type="match status" value="1"/>
</dbReference>
<organism evidence="2 3">
    <name type="scientific">Zeimonas arvi</name>
    <dbReference type="NCBI Taxonomy" id="2498847"/>
    <lineage>
        <taxon>Bacteria</taxon>
        <taxon>Pseudomonadati</taxon>
        <taxon>Pseudomonadota</taxon>
        <taxon>Betaproteobacteria</taxon>
        <taxon>Burkholderiales</taxon>
        <taxon>Burkholderiaceae</taxon>
        <taxon>Zeimonas</taxon>
    </lineage>
</organism>
<reference evidence="2 3" key="1">
    <citation type="submission" date="2019-06" db="EMBL/GenBank/DDBJ databases">
        <title>Quisquiliibacterium sp. nov., isolated from a maize field.</title>
        <authorList>
            <person name="Lin S.-Y."/>
            <person name="Tsai C.-F."/>
            <person name="Young C.-C."/>
        </authorList>
    </citation>
    <scope>NUCLEOTIDE SEQUENCE [LARGE SCALE GENOMIC DNA]</scope>
    <source>
        <strain evidence="2 3">CC-CFT501</strain>
    </source>
</reference>
<dbReference type="OrthoDB" id="9811471at2"/>
<evidence type="ECO:0000259" key="1">
    <source>
        <dbReference type="Pfam" id="PF01425"/>
    </source>
</evidence>
<dbReference type="InterPro" id="IPR036928">
    <property type="entry name" value="AS_sf"/>
</dbReference>
<feature type="domain" description="Amidase" evidence="1">
    <location>
        <begin position="22"/>
        <end position="435"/>
    </location>
</feature>
<dbReference type="InterPro" id="IPR000120">
    <property type="entry name" value="Amidase"/>
</dbReference>
<dbReference type="PANTHER" id="PTHR11895">
    <property type="entry name" value="TRANSAMIDASE"/>
    <property type="match status" value="1"/>
</dbReference>
<dbReference type="PANTHER" id="PTHR11895:SF176">
    <property type="entry name" value="AMIDASE AMID-RELATED"/>
    <property type="match status" value="1"/>
</dbReference>
<gene>
    <name evidence="2" type="ORF">FHP08_09340</name>
</gene>
<dbReference type="InterPro" id="IPR020556">
    <property type="entry name" value="Amidase_CS"/>
</dbReference>
<dbReference type="RefSeq" id="WP_147704173.1">
    <property type="nucleotide sequence ID" value="NZ_VDUY01000003.1"/>
</dbReference>
<protein>
    <submittedName>
        <fullName evidence="2">Amidase</fullName>
    </submittedName>
</protein>
<evidence type="ECO:0000313" key="3">
    <source>
        <dbReference type="Proteomes" id="UP000321548"/>
    </source>
</evidence>
<dbReference type="Proteomes" id="UP000321548">
    <property type="component" value="Unassembled WGS sequence"/>
</dbReference>
<comment type="caution">
    <text evidence="2">The sequence shown here is derived from an EMBL/GenBank/DDBJ whole genome shotgun (WGS) entry which is preliminary data.</text>
</comment>
<dbReference type="Pfam" id="PF01425">
    <property type="entry name" value="Amidase"/>
    <property type="match status" value="1"/>
</dbReference>
<name>A0A5C8NYV1_9BURK</name>
<proteinExistence type="predicted"/>